<proteinExistence type="predicted"/>
<reference evidence="2 3" key="1">
    <citation type="journal article" date="2014" name="Int. J. Syst. Evol. Microbiol.">
        <title>Streptomyces hoynatensis sp. nov., isolated from deep marine sediment.</title>
        <authorList>
            <person name="Veyisoglu A."/>
            <person name="Sahin N."/>
        </authorList>
    </citation>
    <scope>NUCLEOTIDE SEQUENCE [LARGE SCALE GENOMIC DNA]</scope>
    <source>
        <strain evidence="2 3">KCTC 29097</strain>
    </source>
</reference>
<accession>A0A3A9YSZ0</accession>
<gene>
    <name evidence="2" type="ORF">D7294_21685</name>
</gene>
<dbReference type="Pfam" id="PF13788">
    <property type="entry name" value="DUF4180"/>
    <property type="match status" value="1"/>
</dbReference>
<organism evidence="2 3">
    <name type="scientific">Streptomyces hoynatensis</name>
    <dbReference type="NCBI Taxonomy" id="1141874"/>
    <lineage>
        <taxon>Bacteria</taxon>
        <taxon>Bacillati</taxon>
        <taxon>Actinomycetota</taxon>
        <taxon>Actinomycetes</taxon>
        <taxon>Kitasatosporales</taxon>
        <taxon>Streptomycetaceae</taxon>
        <taxon>Streptomyces</taxon>
    </lineage>
</organism>
<dbReference type="AlphaFoldDB" id="A0A3A9YSZ0"/>
<dbReference type="OrthoDB" id="8595425at2"/>
<feature type="domain" description="DUF4180" evidence="1">
    <location>
        <begin position="13"/>
        <end position="121"/>
    </location>
</feature>
<comment type="caution">
    <text evidence="2">The sequence shown here is derived from an EMBL/GenBank/DDBJ whole genome shotgun (WGS) entry which is preliminary data.</text>
</comment>
<dbReference type="InterPro" id="IPR025438">
    <property type="entry name" value="DUF4180"/>
</dbReference>
<evidence type="ECO:0000313" key="2">
    <source>
        <dbReference type="EMBL" id="RKN39192.1"/>
    </source>
</evidence>
<protein>
    <submittedName>
        <fullName evidence="2">DUF4180 domain-containing protein</fullName>
    </submittedName>
</protein>
<evidence type="ECO:0000313" key="3">
    <source>
        <dbReference type="Proteomes" id="UP000272474"/>
    </source>
</evidence>
<dbReference type="Proteomes" id="UP000272474">
    <property type="component" value="Unassembled WGS sequence"/>
</dbReference>
<evidence type="ECO:0000259" key="1">
    <source>
        <dbReference type="Pfam" id="PF13788"/>
    </source>
</evidence>
<sequence length="133" mass="13995">MNSTDSFTELHGVPALLCAAFGPSLAGEAAAVEVAGEALGLGAELVAVPLTRVGPGLFDPGTGLAARLVATFTAYRLHLVFVGDFTLPTLARPAMREFVARANRGDEVWFVGSHRELAERLGLRRRLGPGPGW</sequence>
<keyword evidence="3" id="KW-1185">Reference proteome</keyword>
<name>A0A3A9YSZ0_9ACTN</name>
<dbReference type="EMBL" id="RBAL01000014">
    <property type="protein sequence ID" value="RKN39192.1"/>
    <property type="molecule type" value="Genomic_DNA"/>
</dbReference>
<dbReference type="RefSeq" id="WP_120682337.1">
    <property type="nucleotide sequence ID" value="NZ_RBAL01000014.1"/>
</dbReference>